<gene>
    <name evidence="3" type="ORF">CGZ92_08720</name>
</gene>
<protein>
    <submittedName>
        <fullName evidence="3">Histidine phosphatase family protein</fullName>
    </submittedName>
</protein>
<organism evidence="3 4">
    <name type="scientific">Parenemella sanctibonifatiensis</name>
    <dbReference type="NCBI Taxonomy" id="2016505"/>
    <lineage>
        <taxon>Bacteria</taxon>
        <taxon>Bacillati</taxon>
        <taxon>Actinomycetota</taxon>
        <taxon>Actinomycetes</taxon>
        <taxon>Propionibacteriales</taxon>
        <taxon>Propionibacteriaceae</taxon>
        <taxon>Parenemella</taxon>
    </lineage>
</organism>
<dbReference type="Gene3D" id="3.40.50.1240">
    <property type="entry name" value="Phosphoglycerate mutase-like"/>
    <property type="match status" value="1"/>
</dbReference>
<dbReference type="InterPro" id="IPR050275">
    <property type="entry name" value="PGM_Phosphatase"/>
</dbReference>
<name>A0A255EE70_9ACTN</name>
<evidence type="ECO:0000313" key="4">
    <source>
        <dbReference type="Proteomes" id="UP000216533"/>
    </source>
</evidence>
<dbReference type="AlphaFoldDB" id="A0A255EE70"/>
<dbReference type="SUPFAM" id="SSF53254">
    <property type="entry name" value="Phosphoglycerate mutase-like"/>
    <property type="match status" value="1"/>
</dbReference>
<dbReference type="Proteomes" id="UP000216533">
    <property type="component" value="Unassembled WGS sequence"/>
</dbReference>
<dbReference type="PANTHER" id="PTHR48100:SF62">
    <property type="entry name" value="GLUCOSYL-3-PHOSPHOGLYCERATE PHOSPHATASE"/>
    <property type="match status" value="1"/>
</dbReference>
<sequence>MGSNAATYVARHGQTEWNLEKRWQGQLDSALTPAGWRAAEDLARFAVECEIDAIFASPLGRAQDTAAVVADALGIEVATLADLAEMHHGAMAGMTAGEADATFPGLRASREQDKYRWRFPEGESYADVDERAARAVEVVRRSGRLCPLVVSHEMIGRMLVRQLAGLRPEQMLGRRQPHNLVYAIGRPTREVTELSTG</sequence>
<dbReference type="InterPro" id="IPR029033">
    <property type="entry name" value="His_PPase_superfam"/>
</dbReference>
<evidence type="ECO:0000256" key="1">
    <source>
        <dbReference type="PIRSR" id="PIRSR613078-1"/>
    </source>
</evidence>
<dbReference type="EMBL" id="NMVI01000018">
    <property type="protein sequence ID" value="OYN86423.1"/>
    <property type="molecule type" value="Genomic_DNA"/>
</dbReference>
<dbReference type="SMART" id="SM00855">
    <property type="entry name" value="PGAM"/>
    <property type="match status" value="1"/>
</dbReference>
<feature type="active site" description="Proton donor/acceptor" evidence="1">
    <location>
        <position position="85"/>
    </location>
</feature>
<feature type="binding site" evidence="2">
    <location>
        <begin position="11"/>
        <end position="18"/>
    </location>
    <ligand>
        <name>substrate</name>
    </ligand>
</feature>
<comment type="caution">
    <text evidence="3">The sequence shown here is derived from an EMBL/GenBank/DDBJ whole genome shotgun (WGS) entry which is preliminary data.</text>
</comment>
<dbReference type="PROSITE" id="PS00175">
    <property type="entry name" value="PG_MUTASE"/>
    <property type="match status" value="1"/>
</dbReference>
<evidence type="ECO:0000256" key="2">
    <source>
        <dbReference type="PIRSR" id="PIRSR613078-2"/>
    </source>
</evidence>
<dbReference type="GO" id="GO:0016791">
    <property type="term" value="F:phosphatase activity"/>
    <property type="evidence" value="ECO:0007669"/>
    <property type="project" value="TreeGrafter"/>
</dbReference>
<dbReference type="Pfam" id="PF00300">
    <property type="entry name" value="His_Phos_1"/>
    <property type="match status" value="1"/>
</dbReference>
<reference evidence="3 4" key="1">
    <citation type="submission" date="2017-07" db="EMBL/GenBank/DDBJ databases">
        <title>Draft whole genome sequences of clinical Proprionibacteriaceae strains.</title>
        <authorList>
            <person name="Bernier A.-M."/>
            <person name="Bernard K."/>
            <person name="Domingo M.-C."/>
        </authorList>
    </citation>
    <scope>NUCLEOTIDE SEQUENCE [LARGE SCALE GENOMIC DNA]</scope>
    <source>
        <strain evidence="3 4">NML 160184</strain>
    </source>
</reference>
<dbReference type="CDD" id="cd07067">
    <property type="entry name" value="HP_PGM_like"/>
    <property type="match status" value="1"/>
</dbReference>
<feature type="binding site" evidence="2">
    <location>
        <position position="61"/>
    </location>
    <ligand>
        <name>substrate</name>
    </ligand>
</feature>
<dbReference type="RefSeq" id="WP_094450991.1">
    <property type="nucleotide sequence ID" value="NZ_NMVI01000018.1"/>
</dbReference>
<dbReference type="PIRSF" id="PIRSF000709">
    <property type="entry name" value="6PFK_2-Ptase"/>
    <property type="match status" value="1"/>
</dbReference>
<dbReference type="InterPro" id="IPR001345">
    <property type="entry name" value="PG/BPGM_mutase_AS"/>
</dbReference>
<accession>A0A255EE70</accession>
<dbReference type="InterPro" id="IPR013078">
    <property type="entry name" value="His_Pase_superF_clade-1"/>
</dbReference>
<dbReference type="GO" id="GO:0005737">
    <property type="term" value="C:cytoplasm"/>
    <property type="evidence" value="ECO:0007669"/>
    <property type="project" value="TreeGrafter"/>
</dbReference>
<evidence type="ECO:0000313" key="3">
    <source>
        <dbReference type="EMBL" id="OYN86423.1"/>
    </source>
</evidence>
<feature type="active site" description="Tele-phosphohistidine intermediate" evidence="1">
    <location>
        <position position="12"/>
    </location>
</feature>
<dbReference type="PANTHER" id="PTHR48100">
    <property type="entry name" value="BROAD-SPECIFICITY PHOSPHATASE YOR283W-RELATED"/>
    <property type="match status" value="1"/>
</dbReference>
<proteinExistence type="predicted"/>